<evidence type="ECO:0000256" key="2">
    <source>
        <dbReference type="ARBA" id="ARBA00022827"/>
    </source>
</evidence>
<sequence length="473" mass="50435">MNSDPFIEELRALVGDHGLLLGDDMTPHLTGARYGAGRARCVIRPASIDEVREVVKLCVREGVRLVPQGANTGLVGASTPDASGGQVVLSLSRLRGHCEIDVANRSVTVDAGMTLWALNERLEPHGLWFPIDLGADPSIGGMVATNTGGTRLVRYGDVRHNLMALDVVLLDPPGELAHFGSALRKDNTGYDFKQLFVGTAGAGGVIVRATLEVHPKPRQSATALVVPASDEAVIALLEALERDLGDFFSAFEGMSATAMRAAFEHVPSLRNPFAPEPVPDFAVLIELESSSSPQYTGLELQETLNRFLEAHFDTLVANAVIGDREELWALRHSITEGARRMGRPIAFDVSVPRSRMMDFRRAAGAMAAARFPQLVVVDFGHIADGGIHYNLIWPADAAVAYDDATVAGLRDALYAIVVEDFGGSYSAEHGVGAHNLGYYAKYTSATGKRIAGGLRAMLDPQGLCGTVDLSAGG</sequence>
<dbReference type="Gene3D" id="3.30.465.10">
    <property type="match status" value="1"/>
</dbReference>
<feature type="domain" description="FAD-binding PCMH-type" evidence="3">
    <location>
        <begin position="34"/>
        <end position="216"/>
    </location>
</feature>
<dbReference type="InterPro" id="IPR036318">
    <property type="entry name" value="FAD-bd_PCMH-like_sf"/>
</dbReference>
<keyword evidence="1" id="KW-0285">Flavoprotein</keyword>
<dbReference type="AlphaFoldDB" id="A0A8B6X398"/>
<reference evidence="5" key="1">
    <citation type="submission" date="2025-08" db="UniProtKB">
        <authorList>
            <consortium name="RefSeq"/>
        </authorList>
    </citation>
    <scope>IDENTIFICATION</scope>
</reference>
<dbReference type="PANTHER" id="PTHR43716:SF2">
    <property type="entry name" value="BLL6224 PROTEIN"/>
    <property type="match status" value="1"/>
</dbReference>
<proteinExistence type="predicted"/>
<dbReference type="RefSeq" id="WP_028310832.1">
    <property type="nucleotide sequence ID" value="NZ_AXWS01000008.1"/>
</dbReference>
<keyword evidence="2" id="KW-0274">FAD</keyword>
<dbReference type="Gene3D" id="3.30.70.2740">
    <property type="match status" value="1"/>
</dbReference>
<dbReference type="OrthoDB" id="8712194at2"/>
<dbReference type="SUPFAM" id="SSF56176">
    <property type="entry name" value="FAD-binding/transporter-associated domain-like"/>
    <property type="match status" value="1"/>
</dbReference>
<evidence type="ECO:0000259" key="3">
    <source>
        <dbReference type="PROSITE" id="PS51387"/>
    </source>
</evidence>
<evidence type="ECO:0000313" key="4">
    <source>
        <dbReference type="Proteomes" id="UP000675920"/>
    </source>
</evidence>
<dbReference type="PROSITE" id="PS51387">
    <property type="entry name" value="FAD_PCMH"/>
    <property type="match status" value="1"/>
</dbReference>
<dbReference type="InterPro" id="IPR051264">
    <property type="entry name" value="FAD-oxidored/transferase_4"/>
</dbReference>
<organism evidence="4 5">
    <name type="scientific">Derxia gummosa DSM 723</name>
    <dbReference type="NCBI Taxonomy" id="1121388"/>
    <lineage>
        <taxon>Bacteria</taxon>
        <taxon>Pseudomonadati</taxon>
        <taxon>Pseudomonadota</taxon>
        <taxon>Betaproteobacteria</taxon>
        <taxon>Burkholderiales</taxon>
        <taxon>Alcaligenaceae</taxon>
        <taxon>Derxia</taxon>
    </lineage>
</organism>
<dbReference type="InterPro" id="IPR016166">
    <property type="entry name" value="FAD-bd_PCMH"/>
</dbReference>
<dbReference type="Gene3D" id="3.30.70.2190">
    <property type="match status" value="1"/>
</dbReference>
<name>A0A8B6X398_9BURK</name>
<dbReference type="GO" id="GO:0003824">
    <property type="term" value="F:catalytic activity"/>
    <property type="evidence" value="ECO:0007669"/>
    <property type="project" value="InterPro"/>
</dbReference>
<protein>
    <submittedName>
        <fullName evidence="5">FAD-binding oxidoreductase</fullName>
        <ecNumber evidence="5">1.-.-.-</ecNumber>
    </submittedName>
</protein>
<dbReference type="GO" id="GO:0071949">
    <property type="term" value="F:FAD binding"/>
    <property type="evidence" value="ECO:0007669"/>
    <property type="project" value="InterPro"/>
</dbReference>
<dbReference type="GO" id="GO:0022904">
    <property type="term" value="P:respiratory electron transport chain"/>
    <property type="evidence" value="ECO:0007669"/>
    <property type="project" value="TreeGrafter"/>
</dbReference>
<dbReference type="SUPFAM" id="SSF55103">
    <property type="entry name" value="FAD-linked oxidases, C-terminal domain"/>
    <property type="match status" value="1"/>
</dbReference>
<accession>A0A8B6X398</accession>
<dbReference type="InterPro" id="IPR016164">
    <property type="entry name" value="FAD-linked_Oxase-like_C"/>
</dbReference>
<evidence type="ECO:0000313" key="5">
    <source>
        <dbReference type="RefSeq" id="WP_028310832.1"/>
    </source>
</evidence>
<dbReference type="InterPro" id="IPR016169">
    <property type="entry name" value="FAD-bd_PCMH_sub2"/>
</dbReference>
<evidence type="ECO:0000256" key="1">
    <source>
        <dbReference type="ARBA" id="ARBA00022630"/>
    </source>
</evidence>
<dbReference type="PANTHER" id="PTHR43716">
    <property type="entry name" value="D-2-HYDROXYGLUTARATE DEHYDROGENASE, MITOCHONDRIAL"/>
    <property type="match status" value="1"/>
</dbReference>
<dbReference type="InterPro" id="IPR016167">
    <property type="entry name" value="FAD-bd_PCMH_sub1"/>
</dbReference>
<dbReference type="Pfam" id="PF02913">
    <property type="entry name" value="FAD-oxidase_C"/>
    <property type="match status" value="1"/>
</dbReference>
<keyword evidence="4" id="KW-1185">Reference proteome</keyword>
<dbReference type="InterPro" id="IPR004113">
    <property type="entry name" value="FAD-bd_oxidored_4_C"/>
</dbReference>
<dbReference type="Proteomes" id="UP000675920">
    <property type="component" value="Unplaced"/>
</dbReference>
<dbReference type="Gene3D" id="3.30.43.10">
    <property type="entry name" value="Uridine Diphospho-n-acetylenolpyruvylglucosamine Reductase, domain 2"/>
    <property type="match status" value="1"/>
</dbReference>
<dbReference type="Pfam" id="PF01565">
    <property type="entry name" value="FAD_binding_4"/>
    <property type="match status" value="1"/>
</dbReference>
<dbReference type="InterPro" id="IPR006094">
    <property type="entry name" value="Oxid_FAD_bind_N"/>
</dbReference>
<dbReference type="EC" id="1.-.-.-" evidence="5"/>